<dbReference type="InterPro" id="IPR001128">
    <property type="entry name" value="Cyt_P450"/>
</dbReference>
<name>A0A498JMI2_MALDO</name>
<dbReference type="GO" id="GO:0005506">
    <property type="term" value="F:iron ion binding"/>
    <property type="evidence" value="ECO:0007669"/>
    <property type="project" value="InterPro"/>
</dbReference>
<reference evidence="7 8" key="1">
    <citation type="submission" date="2018-10" db="EMBL/GenBank/DDBJ databases">
        <title>A high-quality apple genome assembly.</title>
        <authorList>
            <person name="Hu J."/>
        </authorList>
    </citation>
    <scope>NUCLEOTIDE SEQUENCE [LARGE SCALE GENOMIC DNA]</scope>
    <source>
        <strain evidence="8">cv. HFTH1</strain>
        <tissue evidence="7">Young leaf</tissue>
    </source>
</reference>
<evidence type="ECO:0000256" key="4">
    <source>
        <dbReference type="ARBA" id="ARBA00023004"/>
    </source>
</evidence>
<accession>A0A498JMI2</accession>
<evidence type="ECO:0000256" key="6">
    <source>
        <dbReference type="SAM" id="MobiDB-lite"/>
    </source>
</evidence>
<dbReference type="AlphaFoldDB" id="A0A498JMI2"/>
<dbReference type="Gene3D" id="1.10.630.10">
    <property type="entry name" value="Cytochrome P450"/>
    <property type="match status" value="1"/>
</dbReference>
<gene>
    <name evidence="7" type="ORF">DVH24_008577</name>
</gene>
<proteinExistence type="predicted"/>
<evidence type="ECO:0000313" key="7">
    <source>
        <dbReference type="EMBL" id="RXH96077.1"/>
    </source>
</evidence>
<sequence>MQVCLKQMENSSSDFETTPDANYPSPESQDRCRDEVDSYAESHSAHVPQMASNTTKHKSESPEYQTKIVIKEALRLYPVVPLLIPRISNEDVKINGYDIKANTQVIMNVWDITKRTEISQQAGEVRE</sequence>
<dbReference type="GO" id="GO:0004497">
    <property type="term" value="F:monooxygenase activity"/>
    <property type="evidence" value="ECO:0007669"/>
    <property type="project" value="UniProtKB-KW"/>
</dbReference>
<evidence type="ECO:0000256" key="1">
    <source>
        <dbReference type="ARBA" id="ARBA00001971"/>
    </source>
</evidence>
<keyword evidence="4" id="KW-0408">Iron</keyword>
<dbReference type="SUPFAM" id="SSF48264">
    <property type="entry name" value="Cytochrome P450"/>
    <property type="match status" value="1"/>
</dbReference>
<comment type="cofactor">
    <cofactor evidence="1">
        <name>heme</name>
        <dbReference type="ChEBI" id="CHEBI:30413"/>
    </cofactor>
</comment>
<evidence type="ECO:0000256" key="2">
    <source>
        <dbReference type="ARBA" id="ARBA00022723"/>
    </source>
</evidence>
<keyword evidence="8" id="KW-1185">Reference proteome</keyword>
<organism evidence="7 8">
    <name type="scientific">Malus domestica</name>
    <name type="common">Apple</name>
    <name type="synonym">Pyrus malus</name>
    <dbReference type="NCBI Taxonomy" id="3750"/>
    <lineage>
        <taxon>Eukaryota</taxon>
        <taxon>Viridiplantae</taxon>
        <taxon>Streptophyta</taxon>
        <taxon>Embryophyta</taxon>
        <taxon>Tracheophyta</taxon>
        <taxon>Spermatophyta</taxon>
        <taxon>Magnoliopsida</taxon>
        <taxon>eudicotyledons</taxon>
        <taxon>Gunneridae</taxon>
        <taxon>Pentapetalae</taxon>
        <taxon>rosids</taxon>
        <taxon>fabids</taxon>
        <taxon>Rosales</taxon>
        <taxon>Rosaceae</taxon>
        <taxon>Amygdaloideae</taxon>
        <taxon>Maleae</taxon>
        <taxon>Malus</taxon>
    </lineage>
</organism>
<evidence type="ECO:0000313" key="8">
    <source>
        <dbReference type="Proteomes" id="UP000290289"/>
    </source>
</evidence>
<comment type="caution">
    <text evidence="7">The sequence shown here is derived from an EMBL/GenBank/DDBJ whole genome shotgun (WGS) entry which is preliminary data.</text>
</comment>
<dbReference type="PANTHER" id="PTHR24303">
    <property type="entry name" value="HEME-BINDING MONOOXYGENASE FAMILY"/>
    <property type="match status" value="1"/>
</dbReference>
<dbReference type="Pfam" id="PF00067">
    <property type="entry name" value="p450"/>
    <property type="match status" value="1"/>
</dbReference>
<feature type="region of interest" description="Disordered" evidence="6">
    <location>
        <begin position="1"/>
        <end position="62"/>
    </location>
</feature>
<dbReference type="EMBL" id="RDQH01000332">
    <property type="protein sequence ID" value="RXH96077.1"/>
    <property type="molecule type" value="Genomic_DNA"/>
</dbReference>
<dbReference type="InterPro" id="IPR036396">
    <property type="entry name" value="Cyt_P450_sf"/>
</dbReference>
<keyword evidence="2" id="KW-0479">Metal-binding</keyword>
<keyword evidence="5" id="KW-0503">Monooxygenase</keyword>
<dbReference type="GO" id="GO:0016705">
    <property type="term" value="F:oxidoreductase activity, acting on paired donors, with incorporation or reduction of molecular oxygen"/>
    <property type="evidence" value="ECO:0007669"/>
    <property type="project" value="InterPro"/>
</dbReference>
<evidence type="ECO:0000256" key="5">
    <source>
        <dbReference type="ARBA" id="ARBA00023033"/>
    </source>
</evidence>
<dbReference type="PANTHER" id="PTHR24303:SF31">
    <property type="entry name" value="CYTOCHROME P450 307A1-RELATED"/>
    <property type="match status" value="1"/>
</dbReference>
<keyword evidence="3" id="KW-0560">Oxidoreductase</keyword>
<evidence type="ECO:0000256" key="3">
    <source>
        <dbReference type="ARBA" id="ARBA00023002"/>
    </source>
</evidence>
<protein>
    <submittedName>
        <fullName evidence="7">Uncharacterized protein</fullName>
    </submittedName>
</protein>
<dbReference type="Proteomes" id="UP000290289">
    <property type="component" value="Chromosome 6"/>
</dbReference>
<feature type="compositionally biased region" description="Polar residues" evidence="6">
    <location>
        <begin position="8"/>
        <end position="20"/>
    </location>
</feature>
<dbReference type="GO" id="GO:0020037">
    <property type="term" value="F:heme binding"/>
    <property type="evidence" value="ECO:0007669"/>
    <property type="project" value="InterPro"/>
</dbReference>